<name>A0A2U3K7L3_9BACT</name>
<dbReference type="PANTHER" id="PTHR33258">
    <property type="entry name" value="TRANSPOSASE INSL FOR INSERTION SEQUENCE ELEMENT IS186A-RELATED"/>
    <property type="match status" value="1"/>
</dbReference>
<dbReference type="GO" id="GO:0004803">
    <property type="term" value="F:transposase activity"/>
    <property type="evidence" value="ECO:0007669"/>
    <property type="project" value="InterPro"/>
</dbReference>
<proteinExistence type="predicted"/>
<dbReference type="InterPro" id="IPR002559">
    <property type="entry name" value="Transposase_11"/>
</dbReference>
<dbReference type="AlphaFoldDB" id="A0A2U3K7L3"/>
<feature type="domain" description="Transposase IS4-like" evidence="1">
    <location>
        <begin position="53"/>
        <end position="100"/>
    </location>
</feature>
<evidence type="ECO:0000313" key="2">
    <source>
        <dbReference type="EMBL" id="SPF35661.1"/>
    </source>
</evidence>
<dbReference type="Proteomes" id="UP000238701">
    <property type="component" value="Unassembled WGS sequence"/>
</dbReference>
<dbReference type="Pfam" id="PF01609">
    <property type="entry name" value="DDE_Tnp_1"/>
    <property type="match status" value="1"/>
</dbReference>
<accession>A0A2U3K7L3</accession>
<dbReference type="EMBL" id="OMOD01000048">
    <property type="protein sequence ID" value="SPF35661.1"/>
    <property type="molecule type" value="Genomic_DNA"/>
</dbReference>
<evidence type="ECO:0000259" key="1">
    <source>
        <dbReference type="Pfam" id="PF01609"/>
    </source>
</evidence>
<reference evidence="3" key="1">
    <citation type="submission" date="2018-02" db="EMBL/GenBank/DDBJ databases">
        <authorList>
            <person name="Hausmann B."/>
        </authorList>
    </citation>
    <scope>NUCLEOTIDE SEQUENCE [LARGE SCALE GENOMIC DNA]</scope>
    <source>
        <strain evidence="3">Peat soil MAG SbA1</strain>
    </source>
</reference>
<evidence type="ECO:0000313" key="3">
    <source>
        <dbReference type="Proteomes" id="UP000238701"/>
    </source>
</evidence>
<dbReference type="InterPro" id="IPR012337">
    <property type="entry name" value="RNaseH-like_sf"/>
</dbReference>
<sequence length="127" mass="14589">MGVRKSRQAAAYARRRLLRMASKQQKPVSAESLEAAQYFFLWTSLTASWSCFQVLELYRSRWQIELAFKRMKSILGLGHLPKKDPESCRAWLHGKLFTSLLVERLIGAARTLSPWGYELGEPTEPMA</sequence>
<dbReference type="SUPFAM" id="SSF53098">
    <property type="entry name" value="Ribonuclease H-like"/>
    <property type="match status" value="1"/>
</dbReference>
<dbReference type="GO" id="GO:0006313">
    <property type="term" value="P:DNA transposition"/>
    <property type="evidence" value="ECO:0007669"/>
    <property type="project" value="InterPro"/>
</dbReference>
<dbReference type="PANTHER" id="PTHR33258:SF1">
    <property type="entry name" value="TRANSPOSASE INSL FOR INSERTION SEQUENCE ELEMENT IS186A-RELATED"/>
    <property type="match status" value="1"/>
</dbReference>
<gene>
    <name evidence="2" type="ORF">SBA1_1410003</name>
</gene>
<dbReference type="GO" id="GO:0003677">
    <property type="term" value="F:DNA binding"/>
    <property type="evidence" value="ECO:0007669"/>
    <property type="project" value="InterPro"/>
</dbReference>
<organism evidence="2 3">
    <name type="scientific">Candidatus Sulfotelmatobacter kueseliae</name>
    <dbReference type="NCBI Taxonomy" id="2042962"/>
    <lineage>
        <taxon>Bacteria</taxon>
        <taxon>Pseudomonadati</taxon>
        <taxon>Acidobacteriota</taxon>
        <taxon>Terriglobia</taxon>
        <taxon>Terriglobales</taxon>
        <taxon>Candidatus Korobacteraceae</taxon>
        <taxon>Candidatus Sulfotelmatobacter</taxon>
    </lineage>
</organism>
<protein>
    <submittedName>
        <fullName evidence="2">Transposase</fullName>
    </submittedName>
</protein>